<name>A0A8H3GU27_9AGAM</name>
<organism evidence="2 3">
    <name type="scientific">Rhizoctonia solani</name>
    <dbReference type="NCBI Taxonomy" id="456999"/>
    <lineage>
        <taxon>Eukaryota</taxon>
        <taxon>Fungi</taxon>
        <taxon>Dikarya</taxon>
        <taxon>Basidiomycota</taxon>
        <taxon>Agaricomycotina</taxon>
        <taxon>Agaricomycetes</taxon>
        <taxon>Cantharellales</taxon>
        <taxon>Ceratobasidiaceae</taxon>
        <taxon>Rhizoctonia</taxon>
    </lineage>
</organism>
<dbReference type="EMBL" id="CAJMXA010001937">
    <property type="protein sequence ID" value="CAE6472981.1"/>
    <property type="molecule type" value="Genomic_DNA"/>
</dbReference>
<dbReference type="SUPFAM" id="SSF50978">
    <property type="entry name" value="WD40 repeat-like"/>
    <property type="match status" value="1"/>
</dbReference>
<dbReference type="AlphaFoldDB" id="A0A8H3GU27"/>
<keyword evidence="1" id="KW-0472">Membrane</keyword>
<gene>
    <name evidence="2" type="ORF">RDB_LOCUS77226</name>
</gene>
<evidence type="ECO:0000313" key="2">
    <source>
        <dbReference type="EMBL" id="CAE6472981.1"/>
    </source>
</evidence>
<accession>A0A8H3GU27</accession>
<feature type="transmembrane region" description="Helical" evidence="1">
    <location>
        <begin position="461"/>
        <end position="485"/>
    </location>
</feature>
<comment type="caution">
    <text evidence="2">The sequence shown here is derived from an EMBL/GenBank/DDBJ whole genome shotgun (WGS) entry which is preliminary data.</text>
</comment>
<evidence type="ECO:0000313" key="3">
    <source>
        <dbReference type="Proteomes" id="UP000663853"/>
    </source>
</evidence>
<dbReference type="InterPro" id="IPR015943">
    <property type="entry name" value="WD40/YVTN_repeat-like_dom_sf"/>
</dbReference>
<dbReference type="Gene3D" id="2.130.10.10">
    <property type="entry name" value="YVTN repeat-like/Quinoprotein amine dehydrogenase"/>
    <property type="match status" value="1"/>
</dbReference>
<evidence type="ECO:0008006" key="4">
    <source>
        <dbReference type="Google" id="ProtNLM"/>
    </source>
</evidence>
<feature type="transmembrane region" description="Helical" evidence="1">
    <location>
        <begin position="380"/>
        <end position="396"/>
    </location>
</feature>
<keyword evidence="1" id="KW-1133">Transmembrane helix</keyword>
<reference evidence="2" key="1">
    <citation type="submission" date="2021-01" db="EMBL/GenBank/DDBJ databases">
        <authorList>
            <person name="Kaushik A."/>
        </authorList>
    </citation>
    <scope>NUCLEOTIDE SEQUENCE</scope>
    <source>
        <strain evidence="2">AG6-10EEA</strain>
    </source>
</reference>
<keyword evidence="1" id="KW-0812">Transmembrane</keyword>
<protein>
    <recommendedName>
        <fullName evidence="4">Transmembrane protein</fullName>
    </recommendedName>
</protein>
<proteinExistence type="predicted"/>
<evidence type="ECO:0000256" key="1">
    <source>
        <dbReference type="SAM" id="Phobius"/>
    </source>
</evidence>
<dbReference type="Proteomes" id="UP000663853">
    <property type="component" value="Unassembled WGS sequence"/>
</dbReference>
<sequence>MTTYGVHSLDFPFRGVWTILDRQKDWLTSTAISPSDYKAGVLVGILDFESKFYPTTAIWRSDTILVFGCSNGVVYHLDFEHKSRRPVSVHALVKPLKSPVRAIAFDTFRDMLGIACGGEVWIYVRTIGTGTETWDCVDYIPAPCGGAAGLVTALCFFGTTLSRRHLFIGHAKAGWTIWFAPRSYHRTPFTDSEDGDVCTIGSATIPFSEQFIAIATLDNAFVTYSLKEGGPVVDTQFKVKSREATGYCAVLLIVSTSSDLVLKGTVAGDIEVLDLKTHSTASLHHAHNHIIRTLNAYGDKVVVGSSDLTENSSGCLRCYTISTAAEPQDWRRIDEPQGPIFEITLNSILPFSERGILCDPLGMLSIGHTVSFKLRWKRSLVFLLVGLGVLLLALALDPPSRVSSVSTRDVQILRTPNSRSATPSRNPTLSTLIRWCAGYISSQVSEWVTWSIQFAVWMAKLVSYGGLMAVKNLFFALTSFTRVVFLIPRFLKGALGEVPDILANFICDILRIYGFDDVCPE</sequence>
<dbReference type="InterPro" id="IPR036322">
    <property type="entry name" value="WD40_repeat_dom_sf"/>
</dbReference>